<dbReference type="Proteomes" id="UP000006851">
    <property type="component" value="Chromosome"/>
</dbReference>
<accession>F2N7S2</accession>
<dbReference type="Pfam" id="PF12773">
    <property type="entry name" value="DZR"/>
    <property type="match status" value="1"/>
</dbReference>
<dbReference type="AlphaFoldDB" id="F2N7S2"/>
<feature type="transmembrane region" description="Helical" evidence="2">
    <location>
        <begin position="141"/>
        <end position="159"/>
    </location>
</feature>
<feature type="compositionally biased region" description="Low complexity" evidence="1">
    <location>
        <begin position="112"/>
        <end position="128"/>
    </location>
</feature>
<dbReference type="STRING" id="700015.Corgl_0851"/>
<keyword evidence="5" id="KW-1185">Reference proteome</keyword>
<evidence type="ECO:0000259" key="3">
    <source>
        <dbReference type="Pfam" id="PF12773"/>
    </source>
</evidence>
<keyword evidence="2" id="KW-0812">Transmembrane</keyword>
<feature type="region of interest" description="Disordered" evidence="1">
    <location>
        <begin position="100"/>
        <end position="132"/>
    </location>
</feature>
<dbReference type="EMBL" id="CP002628">
    <property type="protein sequence ID" value="AEB06964.1"/>
    <property type="molecule type" value="Genomic_DNA"/>
</dbReference>
<evidence type="ECO:0000256" key="1">
    <source>
        <dbReference type="SAM" id="MobiDB-lite"/>
    </source>
</evidence>
<keyword evidence="2" id="KW-0472">Membrane</keyword>
<dbReference type="KEGG" id="cgo:Corgl_0851"/>
<protein>
    <recommendedName>
        <fullName evidence="3">DZANK-type domain-containing protein</fullName>
    </recommendedName>
</protein>
<dbReference type="InterPro" id="IPR025874">
    <property type="entry name" value="DZR"/>
</dbReference>
<evidence type="ECO:0000256" key="2">
    <source>
        <dbReference type="SAM" id="Phobius"/>
    </source>
</evidence>
<dbReference type="eggNOG" id="COG1198">
    <property type="taxonomic scope" value="Bacteria"/>
</dbReference>
<organism evidence="4 5">
    <name type="scientific">Coriobacterium glomerans (strain ATCC 49209 / DSM 20642 / JCM 10262 / PW2)</name>
    <dbReference type="NCBI Taxonomy" id="700015"/>
    <lineage>
        <taxon>Bacteria</taxon>
        <taxon>Bacillati</taxon>
        <taxon>Actinomycetota</taxon>
        <taxon>Coriobacteriia</taxon>
        <taxon>Coriobacteriales</taxon>
        <taxon>Coriobacteriaceae</taxon>
        <taxon>Coriobacterium</taxon>
    </lineage>
</organism>
<gene>
    <name evidence="4" type="ordered locus">Corgl_0851</name>
</gene>
<dbReference type="HOGENOM" id="CLU_064048_1_0_11"/>
<proteinExistence type="predicted"/>
<keyword evidence="2" id="KW-1133">Transmembrane helix</keyword>
<feature type="domain" description="DZANK-type" evidence="3">
    <location>
        <begin position="3"/>
        <end position="56"/>
    </location>
</feature>
<evidence type="ECO:0000313" key="4">
    <source>
        <dbReference type="EMBL" id="AEB06964.1"/>
    </source>
</evidence>
<sequence>MICPHCLKSIDDNASVCPGCGSYISAHEQASHIEFVFCEGCGARLSPHDRTCPKCGRPAPGILSAKAAASDLAAGRTASFPRVSPLGAESEHGRFNVVDTETAEPQRDPLEAAPVFDDADADATAQPPVRRPRRRGIPRRLIAAAVVTALLALAAVFVVRDPLGVMPGIYGSVRSAARDMFPSRQADGDEQGSSEESKGEKSGSQAGHETALLDDNEAYTRLSGIYQRLGAYQDRLAEAINEYNGGFIAKDRAKREAASKPAYAMRDSVKQTIDEINGLKLSETSAFLPDVEHMRSLATWMYERIDVLCHSWDISLSVAAGDLPLHHKNEILQPLRDALDKSGKNQSLVMFETNYAAWKPHQPTS</sequence>
<name>F2N7S2_CORGP</name>
<reference evidence="5" key="1">
    <citation type="journal article" date="2013" name="Stand. Genomic Sci.">
        <title>Complete genome sequence of Coriobacterium glomerans type strain (PW2(T)) from the midgut of Pyrrhocoris apterus L. (red soldier bug).</title>
        <authorList>
            <person name="Stackebrandt E."/>
            <person name="Zeytun A."/>
            <person name="Lapidus A."/>
            <person name="Nolan M."/>
            <person name="Lucas S."/>
            <person name="Hammon N."/>
            <person name="Deshpande S."/>
            <person name="Cheng J.F."/>
            <person name="Tapia R."/>
            <person name="Goodwin L.A."/>
            <person name="Pitluck S."/>
            <person name="Liolios K."/>
            <person name="Pagani I."/>
            <person name="Ivanova N."/>
            <person name="Mavromatis K."/>
            <person name="Mikhailova N."/>
            <person name="Huntemann M."/>
            <person name="Pati A."/>
            <person name="Chen A."/>
            <person name="Palaniappan K."/>
            <person name="Chang Y.J."/>
            <person name="Land M."/>
            <person name="Hauser L."/>
            <person name="Rohde M."/>
            <person name="Pukall R."/>
            <person name="Goker M."/>
            <person name="Detter J.C."/>
            <person name="Woyke T."/>
            <person name="Bristow J."/>
            <person name="Eisen J.A."/>
            <person name="Markowitz V."/>
            <person name="Hugenholtz P."/>
            <person name="Kyrpides N.C."/>
            <person name="Klenk H.P."/>
        </authorList>
    </citation>
    <scope>NUCLEOTIDE SEQUENCE</scope>
    <source>
        <strain evidence="5">ATCC 49209 / DSM 20642 / JCM 10262 / PW2</strain>
    </source>
</reference>
<feature type="region of interest" description="Disordered" evidence="1">
    <location>
        <begin position="183"/>
        <end position="212"/>
    </location>
</feature>
<evidence type="ECO:0000313" key="5">
    <source>
        <dbReference type="Proteomes" id="UP000006851"/>
    </source>
</evidence>